<gene>
    <name evidence="2" type="ORF">TrST_g10762</name>
</gene>
<evidence type="ECO:0000313" key="2">
    <source>
        <dbReference type="EMBL" id="GMH98061.1"/>
    </source>
</evidence>
<keyword evidence="3" id="KW-1185">Reference proteome</keyword>
<protein>
    <submittedName>
        <fullName evidence="2">Uncharacterized protein</fullName>
    </submittedName>
</protein>
<feature type="region of interest" description="Disordered" evidence="1">
    <location>
        <begin position="198"/>
        <end position="228"/>
    </location>
</feature>
<dbReference type="Proteomes" id="UP001165085">
    <property type="component" value="Unassembled WGS sequence"/>
</dbReference>
<comment type="caution">
    <text evidence="2">The sequence shown here is derived from an EMBL/GenBank/DDBJ whole genome shotgun (WGS) entry which is preliminary data.</text>
</comment>
<feature type="region of interest" description="Disordered" evidence="1">
    <location>
        <begin position="73"/>
        <end position="125"/>
    </location>
</feature>
<dbReference type="AlphaFoldDB" id="A0A9W7BX99"/>
<proteinExistence type="predicted"/>
<name>A0A9W7BX99_9STRA</name>
<dbReference type="OrthoDB" id="197971at2759"/>
<evidence type="ECO:0000313" key="3">
    <source>
        <dbReference type="Proteomes" id="UP001165085"/>
    </source>
</evidence>
<feature type="compositionally biased region" description="Basic and acidic residues" evidence="1">
    <location>
        <begin position="198"/>
        <end position="218"/>
    </location>
</feature>
<dbReference type="EMBL" id="BRXY01000508">
    <property type="protein sequence ID" value="GMH98061.1"/>
    <property type="molecule type" value="Genomic_DNA"/>
</dbReference>
<evidence type="ECO:0000256" key="1">
    <source>
        <dbReference type="SAM" id="MobiDB-lite"/>
    </source>
</evidence>
<sequence>MDSNKFTSCKTAILTTLTTSETSFQKRNKLRKLICNKFCKELNVTWDEFQEVVTKLVEEKKCQEREVEGSWEIGLVGSATTEKNDKKGEKEEEGEAGNDGGDKKEQAKPPRKPPTPSANYDTKRIEKIPTMVARHLIKQGKKKQKNIEVNTKTRLKIIGDFASNEGGEVDLEISGESDKRINAAMVFVIALRKAYGKNPERFNPDMIRQQRDGEEGGVKQKKKQRKFY</sequence>
<feature type="compositionally biased region" description="Basic residues" evidence="1">
    <location>
        <begin position="219"/>
        <end position="228"/>
    </location>
</feature>
<organism evidence="2 3">
    <name type="scientific">Triparma strigata</name>
    <dbReference type="NCBI Taxonomy" id="1606541"/>
    <lineage>
        <taxon>Eukaryota</taxon>
        <taxon>Sar</taxon>
        <taxon>Stramenopiles</taxon>
        <taxon>Ochrophyta</taxon>
        <taxon>Bolidophyceae</taxon>
        <taxon>Parmales</taxon>
        <taxon>Triparmaceae</taxon>
        <taxon>Triparma</taxon>
    </lineage>
</organism>
<accession>A0A9W7BX99</accession>
<reference evidence="3" key="1">
    <citation type="journal article" date="2023" name="Commun. Biol.">
        <title>Genome analysis of Parmales, the sister group of diatoms, reveals the evolutionary specialization of diatoms from phago-mixotrophs to photoautotrophs.</title>
        <authorList>
            <person name="Ban H."/>
            <person name="Sato S."/>
            <person name="Yoshikawa S."/>
            <person name="Yamada K."/>
            <person name="Nakamura Y."/>
            <person name="Ichinomiya M."/>
            <person name="Sato N."/>
            <person name="Blanc-Mathieu R."/>
            <person name="Endo H."/>
            <person name="Kuwata A."/>
            <person name="Ogata H."/>
        </authorList>
    </citation>
    <scope>NUCLEOTIDE SEQUENCE [LARGE SCALE GENOMIC DNA]</scope>
    <source>
        <strain evidence="3">NIES 3701</strain>
    </source>
</reference>